<dbReference type="RefSeq" id="WP_010171441.1">
    <property type="nucleotide sequence ID" value="NZ_LDYG01000020.1"/>
</dbReference>
<dbReference type="Gene3D" id="3.90.226.10">
    <property type="entry name" value="2-enoyl-CoA Hydratase, Chain A, domain 1"/>
    <property type="match status" value="1"/>
</dbReference>
<dbReference type="PANTHER" id="PTHR11941">
    <property type="entry name" value="ENOYL-COA HYDRATASE-RELATED"/>
    <property type="match status" value="1"/>
</dbReference>
<dbReference type="PANTHER" id="PTHR11941:SF54">
    <property type="entry name" value="ENOYL-COA HYDRATASE, MITOCHONDRIAL"/>
    <property type="match status" value="1"/>
</dbReference>
<reference evidence="4 5" key="1">
    <citation type="journal article" date="2016" name="Front. Microbiol.">
        <title>Microevolution Analysis of Bacillus coahuilensis Unveils Differences in Phosphorus Acquisition Strategies and Their Regulation.</title>
        <authorList>
            <person name="Gomez-Lunar Z."/>
            <person name="Hernandez-Gonzalez I."/>
            <person name="Rodriguez-Torres M.D."/>
            <person name="Souza V."/>
            <person name="Olmedo-Alvarez G."/>
        </authorList>
    </citation>
    <scope>NUCLEOTIDE SEQUENCE [LARGE SCALE GENOMIC DNA]</scope>
    <source>
        <strain evidence="5">p1.1.43</strain>
    </source>
</reference>
<dbReference type="GO" id="GO:0004300">
    <property type="term" value="F:enoyl-CoA hydratase activity"/>
    <property type="evidence" value="ECO:0007669"/>
    <property type="project" value="UniProtKB-EC"/>
</dbReference>
<evidence type="ECO:0000313" key="4">
    <source>
        <dbReference type="EMBL" id="KUP07722.1"/>
    </source>
</evidence>
<protein>
    <submittedName>
        <fullName evidence="4">Enoyl-CoA hydratase</fullName>
        <ecNumber evidence="4">4.2.1.17</ecNumber>
    </submittedName>
</protein>
<dbReference type="InterPro" id="IPR029045">
    <property type="entry name" value="ClpP/crotonase-like_dom_sf"/>
</dbReference>
<comment type="similarity">
    <text evidence="1 3">Belongs to the enoyl-CoA hydratase/isomerase family.</text>
</comment>
<evidence type="ECO:0000256" key="1">
    <source>
        <dbReference type="ARBA" id="ARBA00005254"/>
    </source>
</evidence>
<dbReference type="InterPro" id="IPR001753">
    <property type="entry name" value="Enoyl-CoA_hydra/iso"/>
</dbReference>
<evidence type="ECO:0000313" key="5">
    <source>
        <dbReference type="Proteomes" id="UP000074108"/>
    </source>
</evidence>
<dbReference type="CDD" id="cd06558">
    <property type="entry name" value="crotonase-like"/>
    <property type="match status" value="1"/>
</dbReference>
<dbReference type="Pfam" id="PF00378">
    <property type="entry name" value="ECH_1"/>
    <property type="match status" value="1"/>
</dbReference>
<organism evidence="4 5">
    <name type="scientific">Bacillus coahuilensis p1.1.43</name>
    <dbReference type="NCBI Taxonomy" id="1150625"/>
    <lineage>
        <taxon>Bacteria</taxon>
        <taxon>Bacillati</taxon>
        <taxon>Bacillota</taxon>
        <taxon>Bacilli</taxon>
        <taxon>Bacillales</taxon>
        <taxon>Bacillaceae</taxon>
        <taxon>Bacillus</taxon>
    </lineage>
</organism>
<dbReference type="SUPFAM" id="SSF52096">
    <property type="entry name" value="ClpP/crotonase"/>
    <property type="match status" value="1"/>
</dbReference>
<gene>
    <name evidence="4" type="ORF">Q75_04260</name>
</gene>
<proteinExistence type="inferred from homology"/>
<dbReference type="Proteomes" id="UP000074108">
    <property type="component" value="Unassembled WGS sequence"/>
</dbReference>
<evidence type="ECO:0000256" key="2">
    <source>
        <dbReference type="ARBA" id="ARBA00023239"/>
    </source>
</evidence>
<dbReference type="STRING" id="1150625.Q75_04260"/>
<dbReference type="OrthoDB" id="9775794at2"/>
<name>A0A147KAN4_9BACI</name>
<evidence type="ECO:0000256" key="3">
    <source>
        <dbReference type="RuleBase" id="RU003707"/>
    </source>
</evidence>
<dbReference type="InterPro" id="IPR018376">
    <property type="entry name" value="Enoyl-CoA_hyd/isom_CS"/>
</dbReference>
<dbReference type="PROSITE" id="PS00166">
    <property type="entry name" value="ENOYL_COA_HYDRATASE"/>
    <property type="match status" value="1"/>
</dbReference>
<dbReference type="InterPro" id="IPR014748">
    <property type="entry name" value="Enoyl-CoA_hydra_C"/>
</dbReference>
<dbReference type="GO" id="GO:0006635">
    <property type="term" value="P:fatty acid beta-oxidation"/>
    <property type="evidence" value="ECO:0007669"/>
    <property type="project" value="TreeGrafter"/>
</dbReference>
<dbReference type="EMBL" id="LDYG01000020">
    <property type="protein sequence ID" value="KUP07722.1"/>
    <property type="molecule type" value="Genomic_DNA"/>
</dbReference>
<dbReference type="AlphaFoldDB" id="A0A147KAN4"/>
<dbReference type="FunFam" id="1.10.12.10:FF:000001">
    <property type="entry name" value="Probable enoyl-CoA hydratase, mitochondrial"/>
    <property type="match status" value="1"/>
</dbReference>
<dbReference type="EC" id="4.2.1.17" evidence="4"/>
<keyword evidence="5" id="KW-1185">Reference proteome</keyword>
<keyword evidence="2 4" id="KW-0456">Lyase</keyword>
<dbReference type="FunFam" id="3.90.226.10:FF:000009">
    <property type="entry name" value="Carnitinyl-CoA dehydratase"/>
    <property type="match status" value="1"/>
</dbReference>
<dbReference type="PATRIC" id="fig|1150625.3.peg.891"/>
<dbReference type="Gene3D" id="1.10.12.10">
    <property type="entry name" value="Lyase 2-enoyl-coa Hydratase, Chain A, domain 2"/>
    <property type="match status" value="1"/>
</dbReference>
<sequence length="259" mass="28416">MSQTIKLEKSGYVVEIILNRPDQLNAFNYEMLLELSEVLHTVHHDKSIRVVVFRGSGNRAFSVGADLKERKTLSEAEVIRNVTKIGEVFSQVANLPQPTIAAVSGYAFGGGMELLLSCDFRIVAKGVQMGLTETSLAIIPGAGGTQRLPRIVGEAKALELILTARRFTSEEAMEWGLVTKLADSLQFDTVTNVFIEQLLKNGPVAVKQAKLAIKKGLETTLENGLQIEREAYMAIIPTDDRKEALVAFSEKRAPNFIGK</sequence>
<comment type="caution">
    <text evidence="4">The sequence shown here is derived from an EMBL/GenBank/DDBJ whole genome shotgun (WGS) entry which is preliminary data.</text>
</comment>
<accession>A0A147KAN4</accession>